<dbReference type="SFLD" id="SFLDG01067">
    <property type="entry name" value="SPASM/twitch_domain_containing"/>
    <property type="match status" value="1"/>
</dbReference>
<dbReference type="SFLD" id="SFLDG01100">
    <property type="entry name" value="methyltransferase_(Class_D)"/>
    <property type="match status" value="1"/>
</dbReference>
<dbReference type="InterPro" id="IPR056488">
    <property type="entry name" value="Zn_ribbon_HMPTM"/>
</dbReference>
<dbReference type="InterPro" id="IPR034471">
    <property type="entry name" value="GDGT/MA_synthase"/>
</dbReference>
<dbReference type="GO" id="GO:0051539">
    <property type="term" value="F:4 iron, 4 sulfur cluster binding"/>
    <property type="evidence" value="ECO:0007669"/>
    <property type="project" value="InterPro"/>
</dbReference>
<dbReference type="Proteomes" id="UP000186940">
    <property type="component" value="Unassembled WGS sequence"/>
</dbReference>
<dbReference type="PROSITE" id="PS51918">
    <property type="entry name" value="RADICAL_SAM"/>
    <property type="match status" value="1"/>
</dbReference>
<dbReference type="Gene3D" id="3.20.20.70">
    <property type="entry name" value="Aldolase class I"/>
    <property type="match status" value="1"/>
</dbReference>
<dbReference type="InterPro" id="IPR007197">
    <property type="entry name" value="rSAM"/>
</dbReference>
<keyword evidence="4" id="KW-0411">Iron-sulfur</keyword>
<dbReference type="SFLD" id="SFLDF00385">
    <property type="entry name" value="7_8-dihydro-6-hydroxymethylpte"/>
    <property type="match status" value="1"/>
</dbReference>
<dbReference type="GO" id="GO:0046872">
    <property type="term" value="F:metal ion binding"/>
    <property type="evidence" value="ECO:0007669"/>
    <property type="project" value="UniProtKB-KW"/>
</dbReference>
<evidence type="ECO:0000256" key="3">
    <source>
        <dbReference type="ARBA" id="ARBA00023004"/>
    </source>
</evidence>
<evidence type="ECO:0000256" key="4">
    <source>
        <dbReference type="ARBA" id="ARBA00023014"/>
    </source>
</evidence>
<dbReference type="InterPro" id="IPR013785">
    <property type="entry name" value="Aldolase_TIM"/>
</dbReference>
<dbReference type="SFLD" id="SFLDS00029">
    <property type="entry name" value="Radical_SAM"/>
    <property type="match status" value="1"/>
</dbReference>
<dbReference type="AlphaFoldDB" id="A0A1F2P8R7"/>
<dbReference type="SUPFAM" id="SSF102114">
    <property type="entry name" value="Radical SAM enzymes"/>
    <property type="match status" value="1"/>
</dbReference>
<evidence type="ECO:0000259" key="5">
    <source>
        <dbReference type="PROSITE" id="PS51918"/>
    </source>
</evidence>
<dbReference type="NCBIfam" id="NF045702">
    <property type="entry name" value="rSAM_GDGT_ether"/>
    <property type="match status" value="1"/>
</dbReference>
<evidence type="ECO:0000313" key="7">
    <source>
        <dbReference type="Proteomes" id="UP000186940"/>
    </source>
</evidence>
<evidence type="ECO:0000313" key="6">
    <source>
        <dbReference type="EMBL" id="OFV67435.1"/>
    </source>
</evidence>
<proteinExistence type="predicted"/>
<protein>
    <submittedName>
        <fullName evidence="6">Radical SAM protein</fullName>
    </submittedName>
</protein>
<dbReference type="InterPro" id="IPR034474">
    <property type="entry name" value="Methyltransferase_Class_D"/>
</dbReference>
<dbReference type="Pfam" id="PF04055">
    <property type="entry name" value="Radical_SAM"/>
    <property type="match status" value="1"/>
</dbReference>
<reference evidence="6" key="1">
    <citation type="submission" date="2016-05" db="EMBL/GenBank/DDBJ databases">
        <title>Microbial consortia oxidize butane by reversing methanogenesis.</title>
        <authorList>
            <person name="Laso-Perez R."/>
            <person name="Richter M."/>
            <person name="Wegener G."/>
            <person name="Musat F."/>
        </authorList>
    </citation>
    <scope>NUCLEOTIDE SEQUENCE [LARGE SCALE GENOMIC DNA]</scope>
    <source>
        <strain evidence="6">BOX2</strain>
    </source>
</reference>
<comment type="caution">
    <text evidence="6">The sequence shown here is derived from an EMBL/GenBank/DDBJ whole genome shotgun (WGS) entry which is preliminary data.</text>
</comment>
<evidence type="ECO:0000256" key="1">
    <source>
        <dbReference type="ARBA" id="ARBA00022691"/>
    </source>
</evidence>
<keyword evidence="2" id="KW-0479">Metal-binding</keyword>
<keyword evidence="1" id="KW-0949">S-adenosyl-L-methionine</keyword>
<dbReference type="STRING" id="1838285.SCAL_001353"/>
<keyword evidence="7" id="KW-1185">Reference proteome</keyword>
<dbReference type="PANTHER" id="PTHR43306:SF1">
    <property type="entry name" value="7,8-DIHYDRO-6-HYDROXYMETHYLPTERIN DIMETHYLTRANSFERASE"/>
    <property type="match status" value="1"/>
</dbReference>
<sequence>MVIDAEIFEKEGKILIKKRCPEDGDFEDLYWSDATSFYRFKEFEVDGTGVLNPMVGEREGCPYDCGLCAEHLTTTILANIDLTNRCNQRCPTCFANAAVANYVVEPAIEDIERMLRIPRNEKPVGCLAVQFAGGEPTLRNDLPDIIKMAKELGYSQIQVATNGVKFANDLNFVKKIRAAGLNTVYLQFDGLKEEVYHELRGYNALPVKLRAIENCRKGGIKSIVLVQTLAKGLNDDQIGPMIKFATSNTDVIRGINVQPISFSGRVDLDERQEKRITIPDFMQLVETQTDGAITKDDFYPVPFVLPISHLVERWHGEPGVEFTVHPHCGAATYIFVEGDHYIPITRFLDVEGLMELFEEEATHVHGLGGHLRTVKDLIEKIPQFVDREKSPIKVDIVKLIVNIIKEGSTAALAEFHSKSLFIGAMHFQDAYNFDLERVRRCGIHYVIPDGRVIPFCTYNTIHRDRLEKKFAKGVE</sequence>
<dbReference type="Pfam" id="PF23545">
    <property type="entry name" value="Zn_ribbon_HMPTM"/>
    <property type="match status" value="1"/>
</dbReference>
<accession>A0A1F2P8R7</accession>
<dbReference type="InterPro" id="IPR058240">
    <property type="entry name" value="rSAM_sf"/>
</dbReference>
<feature type="domain" description="Radical SAM core" evidence="5">
    <location>
        <begin position="72"/>
        <end position="294"/>
    </location>
</feature>
<evidence type="ECO:0000256" key="2">
    <source>
        <dbReference type="ARBA" id="ARBA00022723"/>
    </source>
</evidence>
<dbReference type="CDD" id="cd01335">
    <property type="entry name" value="Radical_SAM"/>
    <property type="match status" value="1"/>
</dbReference>
<gene>
    <name evidence="6" type="ORF">SCAL_001353</name>
</gene>
<dbReference type="GO" id="GO:0008168">
    <property type="term" value="F:methyltransferase activity"/>
    <property type="evidence" value="ECO:0007669"/>
    <property type="project" value="InterPro"/>
</dbReference>
<name>A0A1F2P8R7_9EURY</name>
<organism evidence="6 7">
    <name type="scientific">Candidatus Syntropharchaeum caldarium</name>
    <dbReference type="NCBI Taxonomy" id="1838285"/>
    <lineage>
        <taxon>Archaea</taxon>
        <taxon>Methanobacteriati</taxon>
        <taxon>Methanobacteriota</taxon>
        <taxon>Stenosarchaea group</taxon>
        <taxon>Methanomicrobia</taxon>
        <taxon>Methanosarcinales</taxon>
        <taxon>ANME-2 cluster</taxon>
        <taxon>Candidatus Syntropharchaeum</taxon>
    </lineage>
</organism>
<dbReference type="PANTHER" id="PTHR43306">
    <property type="entry name" value="7,8-DIHYDRO-6-HYDROXYMETHYLPTERIN DIMETHYLTRANSFERASE"/>
    <property type="match status" value="1"/>
</dbReference>
<dbReference type="PATRIC" id="fig|1838285.3.peg.1374"/>
<dbReference type="EMBL" id="LYOS01000004">
    <property type="protein sequence ID" value="OFV67435.1"/>
    <property type="molecule type" value="Genomic_DNA"/>
</dbReference>
<keyword evidence="3" id="KW-0408">Iron</keyword>